<proteinExistence type="predicted"/>
<name>A0ABS7PWR6_9SPHN</name>
<gene>
    <name evidence="2" type="ORF">K7G82_26110</name>
</gene>
<evidence type="ECO:0000313" key="3">
    <source>
        <dbReference type="Proteomes" id="UP000706039"/>
    </source>
</evidence>
<dbReference type="Pfam" id="PF16242">
    <property type="entry name" value="Pyrid_ox_like"/>
    <property type="match status" value="1"/>
</dbReference>
<dbReference type="InterPro" id="IPR038725">
    <property type="entry name" value="YdaG_split_barrel_FMN-bd"/>
</dbReference>
<sequence>MSSDSDIRKRFWKEFEASPYLMVGLEDGHRHSVPMTAQLDKHADSAFWFYTATDNRLAPGGPAMAQFAAKGHDLFACIRGTLVAETDPAVIDRYWSKQVEAWYPGGREDPSLLMLRFDLDDAEIWLADLSVKGLFKLLTGGDIREEERGKHAELTL</sequence>
<dbReference type="SUPFAM" id="SSF50475">
    <property type="entry name" value="FMN-binding split barrel"/>
    <property type="match status" value="1"/>
</dbReference>
<dbReference type="EMBL" id="JAINVV010000013">
    <property type="protein sequence ID" value="MBY8825804.1"/>
    <property type="molecule type" value="Genomic_DNA"/>
</dbReference>
<dbReference type="Proteomes" id="UP000706039">
    <property type="component" value="Unassembled WGS sequence"/>
</dbReference>
<dbReference type="InterPro" id="IPR052917">
    <property type="entry name" value="Stress-Dev_Protein"/>
</dbReference>
<evidence type="ECO:0000313" key="2">
    <source>
        <dbReference type="EMBL" id="MBY8825804.1"/>
    </source>
</evidence>
<evidence type="ECO:0000259" key="1">
    <source>
        <dbReference type="Pfam" id="PF16242"/>
    </source>
</evidence>
<organism evidence="2 3">
    <name type="scientific">Sphingomonas colocasiae</name>
    <dbReference type="NCBI Taxonomy" id="1848973"/>
    <lineage>
        <taxon>Bacteria</taxon>
        <taxon>Pseudomonadati</taxon>
        <taxon>Pseudomonadota</taxon>
        <taxon>Alphaproteobacteria</taxon>
        <taxon>Sphingomonadales</taxon>
        <taxon>Sphingomonadaceae</taxon>
        <taxon>Sphingomonas</taxon>
    </lineage>
</organism>
<protein>
    <submittedName>
        <fullName evidence="2">Pyridoxamine 5'-phosphate oxidase family protein</fullName>
    </submittedName>
</protein>
<accession>A0ABS7PWR6</accession>
<keyword evidence="3" id="KW-1185">Reference proteome</keyword>
<dbReference type="PANTHER" id="PTHR34818:SF1">
    <property type="entry name" value="PROTEIN BLI-3"/>
    <property type="match status" value="1"/>
</dbReference>
<feature type="domain" description="General stress protein FMN-binding split barrel" evidence="1">
    <location>
        <begin position="9"/>
        <end position="131"/>
    </location>
</feature>
<comment type="caution">
    <text evidence="2">The sequence shown here is derived from an EMBL/GenBank/DDBJ whole genome shotgun (WGS) entry which is preliminary data.</text>
</comment>
<reference evidence="2 3" key="1">
    <citation type="submission" date="2021-08" db="EMBL/GenBank/DDBJ databases">
        <authorList>
            <person name="Tuo L."/>
        </authorList>
    </citation>
    <scope>NUCLEOTIDE SEQUENCE [LARGE SCALE GENOMIC DNA]</scope>
    <source>
        <strain evidence="2 3">JCM 31229</strain>
    </source>
</reference>
<dbReference type="PANTHER" id="PTHR34818">
    <property type="entry name" value="PROTEIN BLI-3"/>
    <property type="match status" value="1"/>
</dbReference>
<dbReference type="Gene3D" id="2.30.110.10">
    <property type="entry name" value="Electron Transport, Fmn-binding Protein, Chain A"/>
    <property type="match status" value="1"/>
</dbReference>
<dbReference type="RefSeq" id="WP_222992900.1">
    <property type="nucleotide sequence ID" value="NZ_JAINVV010000013.1"/>
</dbReference>
<dbReference type="InterPro" id="IPR012349">
    <property type="entry name" value="Split_barrel_FMN-bd"/>
</dbReference>